<dbReference type="GO" id="GO:0051601">
    <property type="term" value="P:exocyst localization"/>
    <property type="evidence" value="ECO:0007669"/>
    <property type="project" value="TreeGrafter"/>
</dbReference>
<proteinExistence type="predicted"/>
<name>A0A1I7W1Q6_LOALO</name>
<keyword evidence="1" id="KW-1185">Reference proteome</keyword>
<dbReference type="WBParaSite" id="EN70_8683">
    <property type="protein sequence ID" value="EN70_8683"/>
    <property type="gene ID" value="EN70_8683"/>
</dbReference>
<evidence type="ECO:0000313" key="1">
    <source>
        <dbReference type="Proteomes" id="UP000095285"/>
    </source>
</evidence>
<dbReference type="GO" id="GO:0006887">
    <property type="term" value="P:exocytosis"/>
    <property type="evidence" value="ECO:0007669"/>
    <property type="project" value="InterPro"/>
</dbReference>
<dbReference type="Proteomes" id="UP000095285">
    <property type="component" value="Unassembled WGS sequence"/>
</dbReference>
<evidence type="ECO:0000313" key="2">
    <source>
        <dbReference type="WBParaSite" id="EN70_8683"/>
    </source>
</evidence>
<dbReference type="GO" id="GO:0000145">
    <property type="term" value="C:exocyst"/>
    <property type="evidence" value="ECO:0007669"/>
    <property type="project" value="InterPro"/>
</dbReference>
<dbReference type="InParanoid" id="A0A1I7W1Q6"/>
<reference evidence="1" key="1">
    <citation type="submission" date="2012-04" db="EMBL/GenBank/DDBJ databases">
        <title>The Genome Sequence of Loa loa.</title>
        <authorList>
            <consortium name="The Broad Institute Genome Sequencing Platform"/>
            <consortium name="Broad Institute Genome Sequencing Center for Infectious Disease"/>
            <person name="Nutman T.B."/>
            <person name="Fink D.L."/>
            <person name="Russ C."/>
            <person name="Young S."/>
            <person name="Zeng Q."/>
            <person name="Gargeya S."/>
            <person name="Alvarado L."/>
            <person name="Berlin A."/>
            <person name="Chapman S.B."/>
            <person name="Chen Z."/>
            <person name="Freedman E."/>
            <person name="Gellesch M."/>
            <person name="Goldberg J."/>
            <person name="Griggs A."/>
            <person name="Gujja S."/>
            <person name="Heilman E.R."/>
            <person name="Heiman D."/>
            <person name="Howarth C."/>
            <person name="Mehta T."/>
            <person name="Neiman D."/>
            <person name="Pearson M."/>
            <person name="Roberts A."/>
            <person name="Saif S."/>
            <person name="Shea T."/>
            <person name="Shenoy N."/>
            <person name="Sisk P."/>
            <person name="Stolte C."/>
            <person name="Sykes S."/>
            <person name="White J."/>
            <person name="Yandava C."/>
            <person name="Haas B."/>
            <person name="Henn M.R."/>
            <person name="Nusbaum C."/>
            <person name="Birren B."/>
        </authorList>
    </citation>
    <scope>NUCLEOTIDE SEQUENCE [LARGE SCALE GENOMIC DNA]</scope>
</reference>
<dbReference type="GO" id="GO:0000149">
    <property type="term" value="F:SNARE binding"/>
    <property type="evidence" value="ECO:0007669"/>
    <property type="project" value="TreeGrafter"/>
</dbReference>
<dbReference type="PANTHER" id="PTHR21292">
    <property type="entry name" value="EXOCYST COMPLEX COMPONENT SEC6-RELATED"/>
    <property type="match status" value="1"/>
</dbReference>
<gene>
    <name evidence="2" type="primary">LOAG_10821</name>
</gene>
<dbReference type="AlphaFoldDB" id="A0A1I7W1Q6"/>
<sequence length="404" mass="47693">MMIDKETIAELLPSLNEFMRMKGKLGLCLHLLLDSANIVTDVKSCILNGKLFKAYKNFIKYEKCRNDLLNLTDNKDDEQEFIRKHFNDVELMAEQIRDVIRLTLINATSNSASGTDNNDNDNDDYINDDIIQQIVKIVEYDTQLDADNQIRKDKDQRGCLNRPRNWKSLCTSMLANPVEIGTHKPFAQQMLTSLMNTGDNDSGDDMKELRIENDTAYYEELLAMRKYFQQTLLCEVEFCKIFKKFLETEDIFKQSNDYITNSNLFAAIENLVKAESIRYHLLAFAESHNEFNTINKLLIPYYEPIEQIYAKFINEAKYYCIRGIDIMRGQNPEPKKQLEVILRAIEIDEKIDKLYENNQFKITNRPHCWREMLFKIIEERVQQRVEAFQIEDRKLNQNWVTRYE</sequence>
<dbReference type="InterPro" id="IPR010326">
    <property type="entry name" value="EXOC3/Sec6"/>
</dbReference>
<protein>
    <submittedName>
        <fullName evidence="2">Uncharacterized protein</fullName>
    </submittedName>
</protein>
<organism evidence="1 2">
    <name type="scientific">Loa loa</name>
    <name type="common">Eye worm</name>
    <name type="synonym">Filaria loa</name>
    <dbReference type="NCBI Taxonomy" id="7209"/>
    <lineage>
        <taxon>Eukaryota</taxon>
        <taxon>Metazoa</taxon>
        <taxon>Ecdysozoa</taxon>
        <taxon>Nematoda</taxon>
        <taxon>Chromadorea</taxon>
        <taxon>Rhabditida</taxon>
        <taxon>Spirurina</taxon>
        <taxon>Spiruromorpha</taxon>
        <taxon>Filarioidea</taxon>
        <taxon>Onchocercidae</taxon>
        <taxon>Loa</taxon>
    </lineage>
</organism>
<dbReference type="STRING" id="7209.A0A1I7W1Q6"/>
<dbReference type="OrthoDB" id="5862010at2759"/>
<dbReference type="eggNOG" id="KOG2286">
    <property type="taxonomic scope" value="Eukaryota"/>
</dbReference>
<accession>A0A1I7W1Q6</accession>
<dbReference type="PANTHER" id="PTHR21292:SF1">
    <property type="entry name" value="EXOCYST COMPLEX COMPONENT 3"/>
    <property type="match status" value="1"/>
</dbReference>
<reference evidence="2" key="2">
    <citation type="submission" date="2016-11" db="UniProtKB">
        <authorList>
            <consortium name="WormBaseParasite"/>
        </authorList>
    </citation>
    <scope>IDENTIFICATION</scope>
</reference>